<keyword evidence="2" id="KW-1185">Reference proteome</keyword>
<name>A0A6A0B929_9LACT</name>
<protein>
    <recommendedName>
        <fullName evidence="3">Antirestriction protein ArdA</fullName>
    </recommendedName>
</protein>
<gene>
    <name evidence="1" type="ORF">Hs20B_12220</name>
</gene>
<dbReference type="AlphaFoldDB" id="A0A6A0B929"/>
<evidence type="ECO:0000313" key="2">
    <source>
        <dbReference type="Proteomes" id="UP000475928"/>
    </source>
</evidence>
<accession>A0A6A0B929</accession>
<proteinExistence type="predicted"/>
<dbReference type="RefSeq" id="WP_172356707.1">
    <property type="nucleotide sequence ID" value="NZ_BLLH01000006.1"/>
</dbReference>
<evidence type="ECO:0008006" key="3">
    <source>
        <dbReference type="Google" id="ProtNLM"/>
    </source>
</evidence>
<evidence type="ECO:0000313" key="1">
    <source>
        <dbReference type="EMBL" id="GFH40824.1"/>
    </source>
</evidence>
<comment type="caution">
    <text evidence="1">The sequence shown here is derived from an EMBL/GenBank/DDBJ whole genome shotgun (WGS) entry which is preliminary data.</text>
</comment>
<dbReference type="EMBL" id="BLLH01000006">
    <property type="protein sequence ID" value="GFH40824.1"/>
    <property type="molecule type" value="Genomic_DNA"/>
</dbReference>
<sequence>MKVNVYEMIMDDKFYIDLYHSDFSQGRWFTAEELARKKYSEVMEEYLGKYNPNEHEELELGVFDIDNESGLWRGEYLVGNLMYNLAEIYRVEYFDVDADIYEFSTEFFEDMGLTAMDVATKVASGNIKSWNDPYIGFDDQGNFVTYSETEYKEELLERARDLSFF</sequence>
<dbReference type="Proteomes" id="UP000475928">
    <property type="component" value="Unassembled WGS sequence"/>
</dbReference>
<reference evidence="1 2" key="1">
    <citation type="submission" date="2020-02" db="EMBL/GenBank/DDBJ databases">
        <title>Draft genome sequence of Lactococcus sp. Hs20B0-1.</title>
        <authorList>
            <person name="Noda S."/>
            <person name="Yuki M."/>
            <person name="Ohkuma M."/>
        </authorList>
    </citation>
    <scope>NUCLEOTIDE SEQUENCE [LARGE SCALE GENOMIC DNA]</scope>
    <source>
        <strain evidence="1 2">Hs20B0-1</strain>
    </source>
</reference>
<organism evidence="1 2">
    <name type="scientific">Pseudolactococcus insecticola</name>
    <dbReference type="NCBI Taxonomy" id="2709158"/>
    <lineage>
        <taxon>Bacteria</taxon>
        <taxon>Bacillati</taxon>
        <taxon>Bacillota</taxon>
        <taxon>Bacilli</taxon>
        <taxon>Lactobacillales</taxon>
        <taxon>Streptococcaceae</taxon>
        <taxon>Pseudolactococcus</taxon>
    </lineage>
</organism>